<keyword evidence="5 9" id="KW-0472">Membrane</keyword>
<protein>
    <recommendedName>
        <fullName evidence="10">SEFIR domain-containing protein</fullName>
    </recommendedName>
</protein>
<dbReference type="Proteomes" id="UP000225706">
    <property type="component" value="Unassembled WGS sequence"/>
</dbReference>
<dbReference type="GO" id="GO:0016020">
    <property type="term" value="C:membrane"/>
    <property type="evidence" value="ECO:0007669"/>
    <property type="project" value="UniProtKB-SubCell"/>
</dbReference>
<dbReference type="AlphaFoldDB" id="A0A2B4SW37"/>
<comment type="subcellular location">
    <subcellularLocation>
        <location evidence="1">Membrane</location>
        <topology evidence="1">Single-pass type I membrane protein</topology>
    </subcellularLocation>
</comment>
<evidence type="ECO:0000256" key="4">
    <source>
        <dbReference type="ARBA" id="ARBA00022989"/>
    </source>
</evidence>
<feature type="region of interest" description="Disordered" evidence="8">
    <location>
        <begin position="265"/>
        <end position="284"/>
    </location>
</feature>
<feature type="domain" description="SEFIR" evidence="10">
    <location>
        <begin position="284"/>
        <end position="426"/>
    </location>
</feature>
<dbReference type="InterPro" id="IPR013568">
    <property type="entry name" value="SEFIR_dom"/>
</dbReference>
<evidence type="ECO:0000256" key="8">
    <source>
        <dbReference type="SAM" id="MobiDB-lite"/>
    </source>
</evidence>
<dbReference type="PROSITE" id="PS51534">
    <property type="entry name" value="SEFIR"/>
    <property type="match status" value="1"/>
</dbReference>
<evidence type="ECO:0000256" key="1">
    <source>
        <dbReference type="ARBA" id="ARBA00004479"/>
    </source>
</evidence>
<accession>A0A2B4SW37</accession>
<keyword evidence="2 9" id="KW-0812">Transmembrane</keyword>
<evidence type="ECO:0000256" key="5">
    <source>
        <dbReference type="ARBA" id="ARBA00023136"/>
    </source>
</evidence>
<comment type="caution">
    <text evidence="11">The sequence shown here is derived from an EMBL/GenBank/DDBJ whole genome shotgun (WGS) entry which is preliminary data.</text>
</comment>
<keyword evidence="4 9" id="KW-1133">Transmembrane helix</keyword>
<evidence type="ECO:0000313" key="11">
    <source>
        <dbReference type="EMBL" id="PFX32635.1"/>
    </source>
</evidence>
<dbReference type="GO" id="GO:0030368">
    <property type="term" value="F:interleukin-17 receptor activity"/>
    <property type="evidence" value="ECO:0007669"/>
    <property type="project" value="InterPro"/>
</dbReference>
<feature type="transmembrane region" description="Helical" evidence="9">
    <location>
        <begin position="235"/>
        <end position="257"/>
    </location>
</feature>
<reference evidence="12" key="1">
    <citation type="journal article" date="2017" name="bioRxiv">
        <title>Comparative analysis of the genomes of Stylophora pistillata and Acropora digitifera provides evidence for extensive differences between species of corals.</title>
        <authorList>
            <person name="Voolstra C.R."/>
            <person name="Li Y."/>
            <person name="Liew Y.J."/>
            <person name="Baumgarten S."/>
            <person name="Zoccola D."/>
            <person name="Flot J.-F."/>
            <person name="Tambutte S."/>
            <person name="Allemand D."/>
            <person name="Aranda M."/>
        </authorList>
    </citation>
    <scope>NUCLEOTIDE SEQUENCE [LARGE SCALE GENOMIC DNA]</scope>
</reference>
<dbReference type="InterPro" id="IPR039465">
    <property type="entry name" value="IL-17_rcpt-like"/>
</dbReference>
<evidence type="ECO:0000256" key="6">
    <source>
        <dbReference type="ARBA" id="ARBA00023170"/>
    </source>
</evidence>
<dbReference type="OrthoDB" id="5952961at2759"/>
<name>A0A2B4SW37_STYPI</name>
<keyword evidence="7" id="KW-0325">Glycoprotein</keyword>
<evidence type="ECO:0000256" key="3">
    <source>
        <dbReference type="ARBA" id="ARBA00022729"/>
    </source>
</evidence>
<dbReference type="EMBL" id="LSMT01000020">
    <property type="protein sequence ID" value="PFX32635.1"/>
    <property type="molecule type" value="Genomic_DNA"/>
</dbReference>
<evidence type="ECO:0000259" key="10">
    <source>
        <dbReference type="PROSITE" id="PS51534"/>
    </source>
</evidence>
<evidence type="ECO:0000256" key="2">
    <source>
        <dbReference type="ARBA" id="ARBA00022692"/>
    </source>
</evidence>
<keyword evidence="12" id="KW-1185">Reference proteome</keyword>
<feature type="compositionally biased region" description="Polar residues" evidence="8">
    <location>
        <begin position="105"/>
        <end position="114"/>
    </location>
</feature>
<keyword evidence="6" id="KW-0675">Receptor</keyword>
<evidence type="ECO:0000313" key="12">
    <source>
        <dbReference type="Proteomes" id="UP000225706"/>
    </source>
</evidence>
<organism evidence="11 12">
    <name type="scientific">Stylophora pistillata</name>
    <name type="common">Smooth cauliflower coral</name>
    <dbReference type="NCBI Taxonomy" id="50429"/>
    <lineage>
        <taxon>Eukaryota</taxon>
        <taxon>Metazoa</taxon>
        <taxon>Cnidaria</taxon>
        <taxon>Anthozoa</taxon>
        <taxon>Hexacorallia</taxon>
        <taxon>Scleractinia</taxon>
        <taxon>Astrocoeniina</taxon>
        <taxon>Pocilloporidae</taxon>
        <taxon>Stylophora</taxon>
    </lineage>
</organism>
<sequence>MPNGLQTIAKRFSGLLTVIYFLGLATLSSGKYASLHDRLSQSKRDPSSPCHLRCASDFSKVVSFEECVASCQRNVSLNRDTMYRNRKKRDGSSVRQQRSAENRNECMTSPAQSKNEPHKVEIHSVKFREKDIDVVWENVTSSKTDYNWSAYALIYKIRCDGCSDDALAKCKIIPKNQTNYSVPLAQWEKPEYLFAAVVTFPYHRKAQVTLHTFSSKAQGQQIPMPTEAKKDTAKLVGSIVGGVIAGVVMLLLLFALVKKRPCRGSTRYMPPPAPPRPEEKKGEKEQYYTCYYPESDAFRDRVASIVNYFRQNGYNVIMDVMVSEEITSQGPTRWGESQIRKANKVLIFLSPGLIKLALDGMECLQSQDTNRVWIELEVLRDLYTCNRSASKMVCLTLPDMPLTSEPLPLWAKVSYKWPDDAMEIFKRLNDRPKILAM</sequence>
<dbReference type="Pfam" id="PF08357">
    <property type="entry name" value="SEFIR"/>
    <property type="match status" value="1"/>
</dbReference>
<keyword evidence="3" id="KW-0732">Signal</keyword>
<proteinExistence type="predicted"/>
<gene>
    <name evidence="11" type="ORF">AWC38_SpisGene2448</name>
</gene>
<dbReference type="Gene3D" id="3.40.50.11530">
    <property type="match status" value="1"/>
</dbReference>
<dbReference type="PANTHER" id="PTHR15583:SF7">
    <property type="entry name" value="INTERLEUKIN CYTOKINE RECEPTOR-RELATED PROTEIN 2"/>
    <property type="match status" value="1"/>
</dbReference>
<feature type="region of interest" description="Disordered" evidence="8">
    <location>
        <begin position="82"/>
        <end position="119"/>
    </location>
</feature>
<evidence type="ECO:0000256" key="7">
    <source>
        <dbReference type="ARBA" id="ARBA00023180"/>
    </source>
</evidence>
<dbReference type="PANTHER" id="PTHR15583">
    <property type="entry name" value="INTERLEUKIN-17 RECEPTOR"/>
    <property type="match status" value="1"/>
</dbReference>
<evidence type="ECO:0000256" key="9">
    <source>
        <dbReference type="SAM" id="Phobius"/>
    </source>
</evidence>